<keyword evidence="3" id="KW-0813">Transport</keyword>
<evidence type="ECO:0000256" key="5">
    <source>
        <dbReference type="ARBA" id="ARBA00022764"/>
    </source>
</evidence>
<dbReference type="Proteomes" id="UP000297966">
    <property type="component" value="Unassembled WGS sequence"/>
</dbReference>
<dbReference type="PANTHER" id="PTHR30006">
    <property type="entry name" value="THIAMINE-BINDING PERIPLASMIC PROTEIN-RELATED"/>
    <property type="match status" value="1"/>
</dbReference>
<dbReference type="RefSeq" id="WP_135179672.1">
    <property type="nucleotide sequence ID" value="NZ_SPQT01000078.1"/>
</dbReference>
<dbReference type="EMBL" id="SPQT01000078">
    <property type="protein sequence ID" value="TFV36131.1"/>
    <property type="molecule type" value="Genomic_DNA"/>
</dbReference>
<comment type="subcellular location">
    <subcellularLocation>
        <location evidence="1">Periplasm</location>
    </subcellularLocation>
</comment>
<name>A0A4Y9KXR5_9BRAD</name>
<accession>A0A4Y9KXR5</accession>
<gene>
    <name evidence="6" type="ORF">E4K65_45930</name>
</gene>
<sequence length="415" mass="45974">MARKRLIEEGVRSQPRVRGAAKEDSSLDDVRVIKHTMDDPMNGRLRRSGFSRRTLLQAAAAAMTVPVIARATNAFAQDKLAGSGEVVVFSNGGSFTQGLRKYVFEPFTKTTGITVVDVTADFAEPQVKAMNQVGRVDWDTALIQGALYPAMHEAGMFEPIDYSLWDAESLEGTPQVLRLKYAVPVFGSAQLLAYDERVFGKNGPTSWSDFWNVKAFPGPRGLYAPVPKHNLEFALLADGMSKSDLWPLSDDKVDRALKKLDEIKPYVSKWWTAGGEPPQLLINREVVMSSCPDGRAIVAIRQGAPIRMVWDGAHVNYTYWTVLKGGPNNKNAQRLIAYVNRAAIAAGFTQGTGYPGPNVNQLRYLPSDLAPLLSIYPENASKVVHEDSAWLGAKRPDGKTNLDRIQERWLQWRAQ</sequence>
<comment type="caution">
    <text evidence="6">The sequence shown here is derived from an EMBL/GenBank/DDBJ whole genome shotgun (WGS) entry which is preliminary data.</text>
</comment>
<dbReference type="GO" id="GO:0030976">
    <property type="term" value="F:thiamine pyrophosphate binding"/>
    <property type="evidence" value="ECO:0007669"/>
    <property type="project" value="TreeGrafter"/>
</dbReference>
<keyword evidence="4" id="KW-0732">Signal</keyword>
<evidence type="ECO:0000256" key="4">
    <source>
        <dbReference type="ARBA" id="ARBA00022729"/>
    </source>
</evidence>
<reference evidence="6 7" key="1">
    <citation type="submission" date="2019-03" db="EMBL/GenBank/DDBJ databases">
        <title>Bradyrhizobium diversity isolated from nodules of Chamaecrista fasciculata.</title>
        <authorList>
            <person name="Klepa M.S."/>
            <person name="Urquiaga M.O."/>
            <person name="Hungria M."/>
            <person name="Delamuta J.R."/>
        </authorList>
    </citation>
    <scope>NUCLEOTIDE SEQUENCE [LARGE SCALE GENOMIC DNA]</scope>
    <source>
        <strain evidence="6 7">CNPSo 3448</strain>
    </source>
</reference>
<keyword evidence="7" id="KW-1185">Reference proteome</keyword>
<evidence type="ECO:0000313" key="6">
    <source>
        <dbReference type="EMBL" id="TFV36131.1"/>
    </source>
</evidence>
<dbReference type="CDD" id="cd13589">
    <property type="entry name" value="PBP2_polyamine_RpCGA009"/>
    <property type="match status" value="1"/>
</dbReference>
<organism evidence="6 7">
    <name type="scientific">Bradyrhizobium niftali</name>
    <dbReference type="NCBI Taxonomy" id="2560055"/>
    <lineage>
        <taxon>Bacteria</taxon>
        <taxon>Pseudomonadati</taxon>
        <taxon>Pseudomonadota</taxon>
        <taxon>Alphaproteobacteria</taxon>
        <taxon>Hyphomicrobiales</taxon>
        <taxon>Nitrobacteraceae</taxon>
        <taxon>Bradyrhizobium</taxon>
    </lineage>
</organism>
<dbReference type="Pfam" id="PF13416">
    <property type="entry name" value="SBP_bac_8"/>
    <property type="match status" value="1"/>
</dbReference>
<dbReference type="Gene3D" id="3.40.190.10">
    <property type="entry name" value="Periplasmic binding protein-like II"/>
    <property type="match status" value="2"/>
</dbReference>
<dbReference type="PANTHER" id="PTHR30006:SF3">
    <property type="entry name" value="THIAMINE-BINDING PERIPLASMIC PROTEIN"/>
    <property type="match status" value="1"/>
</dbReference>
<dbReference type="GO" id="GO:0030975">
    <property type="term" value="F:thiamine binding"/>
    <property type="evidence" value="ECO:0007669"/>
    <property type="project" value="TreeGrafter"/>
</dbReference>
<dbReference type="SUPFAM" id="SSF53850">
    <property type="entry name" value="Periplasmic binding protein-like II"/>
    <property type="match status" value="1"/>
</dbReference>
<dbReference type="AlphaFoldDB" id="A0A4Y9KXR5"/>
<keyword evidence="5" id="KW-0574">Periplasm</keyword>
<evidence type="ECO:0000256" key="3">
    <source>
        <dbReference type="ARBA" id="ARBA00022448"/>
    </source>
</evidence>
<proteinExistence type="inferred from homology"/>
<evidence type="ECO:0000256" key="1">
    <source>
        <dbReference type="ARBA" id="ARBA00004418"/>
    </source>
</evidence>
<dbReference type="GO" id="GO:0030288">
    <property type="term" value="C:outer membrane-bounded periplasmic space"/>
    <property type="evidence" value="ECO:0007669"/>
    <property type="project" value="TreeGrafter"/>
</dbReference>
<dbReference type="InterPro" id="IPR006059">
    <property type="entry name" value="SBP"/>
</dbReference>
<evidence type="ECO:0000256" key="2">
    <source>
        <dbReference type="ARBA" id="ARBA00008520"/>
    </source>
</evidence>
<protein>
    <submittedName>
        <fullName evidence="6">ABC transporter substrate-binding protein</fullName>
    </submittedName>
</protein>
<dbReference type="GO" id="GO:0015888">
    <property type="term" value="P:thiamine transport"/>
    <property type="evidence" value="ECO:0007669"/>
    <property type="project" value="TreeGrafter"/>
</dbReference>
<dbReference type="OrthoDB" id="9815444at2"/>
<comment type="similarity">
    <text evidence="2">Belongs to the bacterial solute-binding protein 1 family.</text>
</comment>
<evidence type="ECO:0000313" key="7">
    <source>
        <dbReference type="Proteomes" id="UP000297966"/>
    </source>
</evidence>